<organism evidence="1">
    <name type="scientific">Xenorhabdus bovienii str. kraussei Becker Underwood</name>
    <dbReference type="NCBI Taxonomy" id="1398204"/>
    <lineage>
        <taxon>Bacteria</taxon>
        <taxon>Pseudomonadati</taxon>
        <taxon>Pseudomonadota</taxon>
        <taxon>Gammaproteobacteria</taxon>
        <taxon>Enterobacterales</taxon>
        <taxon>Morganellaceae</taxon>
        <taxon>Xenorhabdus</taxon>
    </lineage>
</organism>
<comment type="caution">
    <text evidence="1">The sequence shown here is derived from an EMBL/GenBank/DDBJ whole genome shotgun (WGS) entry which is preliminary data.</text>
</comment>
<dbReference type="Proteomes" id="UP000028493">
    <property type="component" value="Unassembled WGS sequence"/>
</dbReference>
<reference evidence="1" key="1">
    <citation type="submission" date="2013-07" db="EMBL/GenBank/DDBJ databases">
        <title>Sub-species coevolution in mutualistic symbiosis.</title>
        <authorList>
            <person name="Murfin K."/>
            <person name="Klassen J."/>
            <person name="Lee M."/>
            <person name="Forst S."/>
            <person name="Stock P."/>
            <person name="Goodrich-Blair H."/>
        </authorList>
    </citation>
    <scope>NUCLEOTIDE SEQUENCE [LARGE SCALE GENOMIC DNA]</scope>
    <source>
        <strain evidence="1">Kraussei Becker Underwood</strain>
    </source>
</reference>
<name>A0A077PW79_XENBV</name>
<proteinExistence type="predicted"/>
<protein>
    <submittedName>
        <fullName evidence="1">Uncharacterized protein</fullName>
    </submittedName>
</protein>
<dbReference type="AlphaFoldDB" id="A0A077PW79"/>
<dbReference type="EMBL" id="CBSZ010000155">
    <property type="protein sequence ID" value="CDH24109.1"/>
    <property type="molecule type" value="Genomic_DNA"/>
</dbReference>
<dbReference type="HOGENOM" id="CLU_1388625_0_0_6"/>
<sequence>MEKIVKITITFHDIVNVLMWDDEYNKDNVTSRVPCGKKISYWLARAFTLSNIKKYADKSQYALAMYYKDSLPNTEVTLKELQDFYLNQIKLLKKILKNNPISAFLDLSTFINPTNITVSVMPCPPVLMFVRINILCDEAHGELRKLYQFGNITKSEYFRQRRELFKPINRFRSEFASSVSEAGKLARSLTEKNTGEPLVGNKKRD</sequence>
<evidence type="ECO:0000313" key="1">
    <source>
        <dbReference type="EMBL" id="CDH24109.1"/>
    </source>
</evidence>
<accession>A0A077PW79</accession>
<gene>
    <name evidence="1" type="ORF">XBKB1_2380025</name>
</gene>